<dbReference type="PROSITE" id="PS50948">
    <property type="entry name" value="PAN"/>
    <property type="match status" value="1"/>
</dbReference>
<organism evidence="24 25">
    <name type="scientific">Adiantum capillus-veneris</name>
    <name type="common">Maidenhair fern</name>
    <dbReference type="NCBI Taxonomy" id="13818"/>
    <lineage>
        <taxon>Eukaryota</taxon>
        <taxon>Viridiplantae</taxon>
        <taxon>Streptophyta</taxon>
        <taxon>Embryophyta</taxon>
        <taxon>Tracheophyta</taxon>
        <taxon>Polypodiopsida</taxon>
        <taxon>Polypodiidae</taxon>
        <taxon>Polypodiales</taxon>
        <taxon>Pteridineae</taxon>
        <taxon>Pteridaceae</taxon>
        <taxon>Vittarioideae</taxon>
        <taxon>Adiantum</taxon>
    </lineage>
</organism>
<keyword evidence="13" id="KW-1015">Disulfide bond</keyword>
<dbReference type="SUPFAM" id="SSF56112">
    <property type="entry name" value="Protein kinase-like (PK-like)"/>
    <property type="match status" value="1"/>
</dbReference>
<evidence type="ECO:0000256" key="16">
    <source>
        <dbReference type="ARBA" id="ARBA00047899"/>
    </source>
</evidence>
<keyword evidence="11" id="KW-1133">Transmembrane helix</keyword>
<keyword evidence="6" id="KW-0812">Transmembrane</keyword>
<evidence type="ECO:0000256" key="14">
    <source>
        <dbReference type="ARBA" id="ARBA00023170"/>
    </source>
</evidence>
<evidence type="ECO:0000256" key="6">
    <source>
        <dbReference type="ARBA" id="ARBA00022692"/>
    </source>
</evidence>
<dbReference type="PANTHER" id="PTHR47974">
    <property type="entry name" value="OS07G0415500 PROTEIN"/>
    <property type="match status" value="1"/>
</dbReference>
<feature type="region of interest" description="Disordered" evidence="19">
    <location>
        <begin position="940"/>
        <end position="962"/>
    </location>
</feature>
<dbReference type="Proteomes" id="UP000886520">
    <property type="component" value="Chromosome 17"/>
</dbReference>
<dbReference type="PANTHER" id="PTHR47974:SF9">
    <property type="entry name" value="RECEPTOR-LIKE SERINE_THREONINE-PROTEIN KINASE"/>
    <property type="match status" value="1"/>
</dbReference>
<dbReference type="FunFam" id="1.10.510.10:FF:000384">
    <property type="entry name" value="G-type lectin S-receptor-like serine/threonine-protein kinase"/>
    <property type="match status" value="1"/>
</dbReference>
<evidence type="ECO:0000256" key="19">
    <source>
        <dbReference type="SAM" id="MobiDB-lite"/>
    </source>
</evidence>
<dbReference type="InterPro" id="IPR001480">
    <property type="entry name" value="Bulb-type_lectin_dom"/>
</dbReference>
<comment type="caution">
    <text evidence="24">The sequence shown here is derived from an EMBL/GenBank/DDBJ whole genome shotgun (WGS) entry which is preliminary data.</text>
</comment>
<dbReference type="PROSITE" id="PS00107">
    <property type="entry name" value="PROTEIN_KINASE_ATP"/>
    <property type="match status" value="1"/>
</dbReference>
<accession>A0A9D4UI02</accession>
<evidence type="ECO:0000256" key="18">
    <source>
        <dbReference type="PROSITE-ProRule" id="PRU10141"/>
    </source>
</evidence>
<reference evidence="24" key="1">
    <citation type="submission" date="2021-01" db="EMBL/GenBank/DDBJ databases">
        <title>Adiantum capillus-veneris genome.</title>
        <authorList>
            <person name="Fang Y."/>
            <person name="Liao Q."/>
        </authorList>
    </citation>
    <scope>NUCLEOTIDE SEQUENCE</scope>
    <source>
        <strain evidence="24">H3</strain>
        <tissue evidence="24">Leaf</tissue>
    </source>
</reference>
<feature type="region of interest" description="Disordered" evidence="19">
    <location>
        <begin position="512"/>
        <end position="534"/>
    </location>
</feature>
<evidence type="ECO:0000256" key="2">
    <source>
        <dbReference type="ARBA" id="ARBA00012513"/>
    </source>
</evidence>
<feature type="compositionally biased region" description="Polar residues" evidence="19">
    <location>
        <begin position="512"/>
        <end position="524"/>
    </location>
</feature>
<dbReference type="Pfam" id="PF00954">
    <property type="entry name" value="S_locus_glycop"/>
    <property type="match status" value="1"/>
</dbReference>
<evidence type="ECO:0000256" key="3">
    <source>
        <dbReference type="ARBA" id="ARBA00022527"/>
    </source>
</evidence>
<dbReference type="GO" id="GO:0004674">
    <property type="term" value="F:protein serine/threonine kinase activity"/>
    <property type="evidence" value="ECO:0007669"/>
    <property type="project" value="UniProtKB-KW"/>
</dbReference>
<dbReference type="CDD" id="cd01098">
    <property type="entry name" value="PAN_AP_plant"/>
    <property type="match status" value="1"/>
</dbReference>
<comment type="catalytic activity">
    <reaction evidence="16">
        <text>L-threonyl-[protein] + ATP = O-phospho-L-threonyl-[protein] + ADP + H(+)</text>
        <dbReference type="Rhea" id="RHEA:46608"/>
        <dbReference type="Rhea" id="RHEA-COMP:11060"/>
        <dbReference type="Rhea" id="RHEA-COMP:11605"/>
        <dbReference type="ChEBI" id="CHEBI:15378"/>
        <dbReference type="ChEBI" id="CHEBI:30013"/>
        <dbReference type="ChEBI" id="CHEBI:30616"/>
        <dbReference type="ChEBI" id="CHEBI:61977"/>
        <dbReference type="ChEBI" id="CHEBI:456216"/>
        <dbReference type="EC" id="2.7.11.1"/>
    </reaction>
</comment>
<dbReference type="PROSITE" id="PS00108">
    <property type="entry name" value="PROTEIN_KINASE_ST"/>
    <property type="match status" value="1"/>
</dbReference>
<evidence type="ECO:0000256" key="8">
    <source>
        <dbReference type="ARBA" id="ARBA00022741"/>
    </source>
</evidence>
<keyword evidence="10 18" id="KW-0067">ATP-binding</keyword>
<dbReference type="CDD" id="cd00053">
    <property type="entry name" value="EGF"/>
    <property type="match status" value="1"/>
</dbReference>
<evidence type="ECO:0000256" key="12">
    <source>
        <dbReference type="ARBA" id="ARBA00023136"/>
    </source>
</evidence>
<keyword evidence="9" id="KW-0418">Kinase</keyword>
<evidence type="ECO:0000256" key="1">
    <source>
        <dbReference type="ARBA" id="ARBA00004479"/>
    </source>
</evidence>
<evidence type="ECO:0000256" key="5">
    <source>
        <dbReference type="ARBA" id="ARBA00022679"/>
    </source>
</evidence>
<dbReference type="Gene3D" id="3.30.200.20">
    <property type="entry name" value="Phosphorylase Kinase, domain 1"/>
    <property type="match status" value="1"/>
</dbReference>
<dbReference type="OrthoDB" id="619632at2759"/>
<evidence type="ECO:0000259" key="22">
    <source>
        <dbReference type="PROSITE" id="PS50927"/>
    </source>
</evidence>
<dbReference type="GO" id="GO:0048544">
    <property type="term" value="P:recognition of pollen"/>
    <property type="evidence" value="ECO:0007669"/>
    <property type="project" value="InterPro"/>
</dbReference>
<keyword evidence="4" id="KW-0245">EGF-like domain</keyword>
<feature type="domain" description="Bulb-type lectin" evidence="22">
    <location>
        <begin position="42"/>
        <end position="167"/>
    </location>
</feature>
<dbReference type="InterPro" id="IPR003609">
    <property type="entry name" value="Pan_app"/>
</dbReference>
<keyword evidence="12" id="KW-0472">Membrane</keyword>
<feature type="domain" description="Apple" evidence="23">
    <location>
        <begin position="386"/>
        <end position="473"/>
    </location>
</feature>
<evidence type="ECO:0000256" key="10">
    <source>
        <dbReference type="ARBA" id="ARBA00022840"/>
    </source>
</evidence>
<name>A0A9D4UI02_ADICA</name>
<dbReference type="GO" id="GO:0005524">
    <property type="term" value="F:ATP binding"/>
    <property type="evidence" value="ECO:0007669"/>
    <property type="project" value="UniProtKB-UniRule"/>
</dbReference>
<feature type="compositionally biased region" description="Low complexity" evidence="19">
    <location>
        <begin position="940"/>
        <end position="956"/>
    </location>
</feature>
<evidence type="ECO:0000256" key="15">
    <source>
        <dbReference type="ARBA" id="ARBA00023180"/>
    </source>
</evidence>
<dbReference type="AlphaFoldDB" id="A0A9D4UI02"/>
<evidence type="ECO:0000259" key="21">
    <source>
        <dbReference type="PROSITE" id="PS50011"/>
    </source>
</evidence>
<dbReference type="InterPro" id="IPR017441">
    <property type="entry name" value="Protein_kinase_ATP_BS"/>
</dbReference>
<dbReference type="Pfam" id="PF01453">
    <property type="entry name" value="B_lectin"/>
    <property type="match status" value="1"/>
</dbReference>
<dbReference type="SMART" id="SM00220">
    <property type="entry name" value="S_TKc"/>
    <property type="match status" value="1"/>
</dbReference>
<dbReference type="InterPro" id="IPR036426">
    <property type="entry name" value="Bulb-type_lectin_dom_sf"/>
</dbReference>
<evidence type="ECO:0000259" key="23">
    <source>
        <dbReference type="PROSITE" id="PS50948"/>
    </source>
</evidence>
<keyword evidence="5" id="KW-0808">Transferase</keyword>
<evidence type="ECO:0000256" key="7">
    <source>
        <dbReference type="ARBA" id="ARBA00022729"/>
    </source>
</evidence>
<gene>
    <name evidence="24" type="ORF">GOP47_0018301</name>
</gene>
<keyword evidence="3" id="KW-0723">Serine/threonine-protein kinase</keyword>
<evidence type="ECO:0000313" key="25">
    <source>
        <dbReference type="Proteomes" id="UP000886520"/>
    </source>
</evidence>
<dbReference type="InterPro" id="IPR000719">
    <property type="entry name" value="Prot_kinase_dom"/>
</dbReference>
<dbReference type="PROSITE" id="PS50927">
    <property type="entry name" value="BULB_LECTIN"/>
    <property type="match status" value="1"/>
</dbReference>
<sequence length="962" mass="104625">MAACGISSAAAAALIFLIIASQLLGNGNRVVAGQQLQEPMSSMPLGSSWPARNLSYLASPARVFCFGWLQFPINAASHNNFYVAVWYAGLDNAIVWAANRNSPASDNDTLELTANGNLVISSFDRNSTRPIWQTNTSSKGVSAIQILNSGNVVLLLNSSASNSSASTYAWESFSSPTDTLLPSQTFLVNQTLISRPTAYSSSLGYGNFKIYNIQGGQLPVMDYIDAASGKSIISPVRLPWPAVYYRVDAVNNRSGVAGQFMQSNGLFLVYNSSGDPVAQIIPSDYGIVAPSSDEPVIRRLTLDPDGNLRMYGWEYASGMWAVLSQANLKLCYSMAVFAVPVCGPNGVCVDSPPQAACGCPPGFHPTDLGDVSRGCGRDSNLPLPSCDNNSNVSTGSAITYVVLRNTNFYWNDMRYLRGIALASCQNLCTQECSCVAVIYDLSGSGMCWLKNKLTHGYSPQEEAGGRDSYIKIWINSNASRPVINPPNSHTLAWINSSVFWSQALQLEVQSNTSVPTTGPTSCSQPPAPPPEPPRSVLRVSTAVIIISAISSGELLCFLLAVFLLYKTNLCGLIRPHRQDQVSPAFMEHTGCRSFTYAEIVQATDNFSQPLGSGAFGEVVKGILPDGREIAVKTLQASALQGAGTHDQFKAEIATLGRIHHFNLVRLYGYCAEGPHRLLVYEFMENGSMNSFLFTEHDNGGVAAAGAGEEILRDQMSMRQGPPFTLSWRARYEICLGTAKGLAYLHEDCLDCIVHCDIKPENILLDREFRPKVGDFGVAYLFGRNETLETTTIRGTRGYLAPEWLAYMPITAKADVFSYGMLLIEIVSGRRNFRFAQDGTVIMSPAWAFRQVQSGRLLEAVVDARIREEVNCAEVEKVLRIAFLCLHKEARARPTMKGIVQMLEDSAVELPMLPQGPGSFYEQVEAGVDYNVVQGPHFMNTTSTATHTTSVRTSSSSNLLSPR</sequence>
<feature type="domain" description="Protein kinase" evidence="21">
    <location>
        <begin position="604"/>
        <end position="912"/>
    </location>
</feature>
<proteinExistence type="predicted"/>
<keyword evidence="8 18" id="KW-0547">Nucleotide-binding</keyword>
<evidence type="ECO:0000313" key="24">
    <source>
        <dbReference type="EMBL" id="KAI5067773.1"/>
    </source>
</evidence>
<keyword evidence="7 20" id="KW-0732">Signal</keyword>
<dbReference type="SUPFAM" id="SSF51110">
    <property type="entry name" value="alpha-D-mannose-specific plant lectins"/>
    <property type="match status" value="1"/>
</dbReference>
<comment type="catalytic activity">
    <reaction evidence="17">
        <text>L-seryl-[protein] + ATP = O-phospho-L-seryl-[protein] + ADP + H(+)</text>
        <dbReference type="Rhea" id="RHEA:17989"/>
        <dbReference type="Rhea" id="RHEA-COMP:9863"/>
        <dbReference type="Rhea" id="RHEA-COMP:11604"/>
        <dbReference type="ChEBI" id="CHEBI:15378"/>
        <dbReference type="ChEBI" id="CHEBI:29999"/>
        <dbReference type="ChEBI" id="CHEBI:30616"/>
        <dbReference type="ChEBI" id="CHEBI:83421"/>
        <dbReference type="ChEBI" id="CHEBI:456216"/>
        <dbReference type="EC" id="2.7.11.1"/>
    </reaction>
</comment>
<feature type="signal peptide" evidence="20">
    <location>
        <begin position="1"/>
        <end position="25"/>
    </location>
</feature>
<evidence type="ECO:0000256" key="4">
    <source>
        <dbReference type="ARBA" id="ARBA00022536"/>
    </source>
</evidence>
<dbReference type="GO" id="GO:0016020">
    <property type="term" value="C:membrane"/>
    <property type="evidence" value="ECO:0007669"/>
    <property type="project" value="UniProtKB-SubCell"/>
</dbReference>
<comment type="subcellular location">
    <subcellularLocation>
        <location evidence="1">Membrane</location>
        <topology evidence="1">Single-pass type I membrane protein</topology>
    </subcellularLocation>
</comment>
<dbReference type="InterPro" id="IPR011009">
    <property type="entry name" value="Kinase-like_dom_sf"/>
</dbReference>
<keyword evidence="25" id="KW-1185">Reference proteome</keyword>
<dbReference type="FunFam" id="3.30.200.20:FF:000059">
    <property type="entry name" value="S-receptor-like serine/threonine-protein kinase"/>
    <property type="match status" value="1"/>
</dbReference>
<evidence type="ECO:0000256" key="17">
    <source>
        <dbReference type="ARBA" id="ARBA00048679"/>
    </source>
</evidence>
<dbReference type="PROSITE" id="PS50011">
    <property type="entry name" value="PROTEIN_KINASE_DOM"/>
    <property type="match status" value="1"/>
</dbReference>
<dbReference type="Gene3D" id="2.90.10.10">
    <property type="entry name" value="Bulb-type lectin domain"/>
    <property type="match status" value="1"/>
</dbReference>
<dbReference type="SMART" id="SM00108">
    <property type="entry name" value="B_lectin"/>
    <property type="match status" value="1"/>
</dbReference>
<dbReference type="CDD" id="cd00028">
    <property type="entry name" value="B_lectin"/>
    <property type="match status" value="1"/>
</dbReference>
<dbReference type="Pfam" id="PF00069">
    <property type="entry name" value="Pkinase"/>
    <property type="match status" value="1"/>
</dbReference>
<keyword evidence="14" id="KW-0675">Receptor</keyword>
<keyword evidence="15" id="KW-0325">Glycoprotein</keyword>
<dbReference type="InterPro" id="IPR000858">
    <property type="entry name" value="S_locus_glycoprot_dom"/>
</dbReference>
<dbReference type="InterPro" id="IPR008271">
    <property type="entry name" value="Ser/Thr_kinase_AS"/>
</dbReference>
<evidence type="ECO:0000256" key="13">
    <source>
        <dbReference type="ARBA" id="ARBA00023157"/>
    </source>
</evidence>
<protein>
    <recommendedName>
        <fullName evidence="2">non-specific serine/threonine protein kinase</fullName>
        <ecNumber evidence="2">2.7.11.1</ecNumber>
    </recommendedName>
</protein>
<dbReference type="EC" id="2.7.11.1" evidence="2"/>
<feature type="chain" id="PRO_5038448910" description="non-specific serine/threonine protein kinase" evidence="20">
    <location>
        <begin position="26"/>
        <end position="962"/>
    </location>
</feature>
<dbReference type="Gene3D" id="1.10.510.10">
    <property type="entry name" value="Transferase(Phosphotransferase) domain 1"/>
    <property type="match status" value="1"/>
</dbReference>
<dbReference type="EMBL" id="JABFUD020000017">
    <property type="protein sequence ID" value="KAI5067773.1"/>
    <property type="molecule type" value="Genomic_DNA"/>
</dbReference>
<evidence type="ECO:0000256" key="11">
    <source>
        <dbReference type="ARBA" id="ARBA00022989"/>
    </source>
</evidence>
<evidence type="ECO:0000256" key="9">
    <source>
        <dbReference type="ARBA" id="ARBA00022777"/>
    </source>
</evidence>
<feature type="binding site" evidence="18">
    <location>
        <position position="632"/>
    </location>
    <ligand>
        <name>ATP</name>
        <dbReference type="ChEBI" id="CHEBI:30616"/>
    </ligand>
</feature>
<evidence type="ECO:0000256" key="20">
    <source>
        <dbReference type="SAM" id="SignalP"/>
    </source>
</evidence>